<organism evidence="2 3">
    <name type="scientific">Tumebacillus lipolyticus</name>
    <dbReference type="NCBI Taxonomy" id="1280370"/>
    <lineage>
        <taxon>Bacteria</taxon>
        <taxon>Bacillati</taxon>
        <taxon>Bacillota</taxon>
        <taxon>Bacilli</taxon>
        <taxon>Bacillales</taxon>
        <taxon>Alicyclobacillaceae</taxon>
        <taxon>Tumebacillus</taxon>
    </lineage>
</organism>
<gene>
    <name evidence="2" type="ORF">ACFSOY_09770</name>
</gene>
<dbReference type="RefSeq" id="WP_386046098.1">
    <property type="nucleotide sequence ID" value="NZ_JBHUIO010000005.1"/>
</dbReference>
<feature type="chain" id="PRO_5045615673" evidence="1">
    <location>
        <begin position="23"/>
        <end position="226"/>
    </location>
</feature>
<accession>A0ABW4ZYM1</accession>
<dbReference type="EMBL" id="JBHUIO010000005">
    <property type="protein sequence ID" value="MFD2170285.1"/>
    <property type="molecule type" value="Genomic_DNA"/>
</dbReference>
<reference evidence="3" key="1">
    <citation type="journal article" date="2019" name="Int. J. Syst. Evol. Microbiol.">
        <title>The Global Catalogue of Microorganisms (GCM) 10K type strain sequencing project: providing services to taxonomists for standard genome sequencing and annotation.</title>
        <authorList>
            <consortium name="The Broad Institute Genomics Platform"/>
            <consortium name="The Broad Institute Genome Sequencing Center for Infectious Disease"/>
            <person name="Wu L."/>
            <person name="Ma J."/>
        </authorList>
    </citation>
    <scope>NUCLEOTIDE SEQUENCE [LARGE SCALE GENOMIC DNA]</scope>
    <source>
        <strain evidence="3">CGMCC 1.13574</strain>
    </source>
</reference>
<name>A0ABW4ZYM1_9BACL</name>
<feature type="signal peptide" evidence="1">
    <location>
        <begin position="1"/>
        <end position="22"/>
    </location>
</feature>
<keyword evidence="1" id="KW-0732">Signal</keyword>
<comment type="caution">
    <text evidence="2">The sequence shown here is derived from an EMBL/GenBank/DDBJ whole genome shotgun (WGS) entry which is preliminary data.</text>
</comment>
<evidence type="ECO:0000313" key="3">
    <source>
        <dbReference type="Proteomes" id="UP001597343"/>
    </source>
</evidence>
<evidence type="ECO:0000313" key="2">
    <source>
        <dbReference type="EMBL" id="MFD2170285.1"/>
    </source>
</evidence>
<dbReference type="SUPFAM" id="SSF69318">
    <property type="entry name" value="Integrin alpha N-terminal domain"/>
    <property type="match status" value="1"/>
</dbReference>
<dbReference type="InterPro" id="IPR028994">
    <property type="entry name" value="Integrin_alpha_N"/>
</dbReference>
<dbReference type="Proteomes" id="UP001597343">
    <property type="component" value="Unassembled WGS sequence"/>
</dbReference>
<keyword evidence="3" id="KW-1185">Reference proteome</keyword>
<evidence type="ECO:0000256" key="1">
    <source>
        <dbReference type="SAM" id="SignalP"/>
    </source>
</evidence>
<proteinExistence type="predicted"/>
<protein>
    <submittedName>
        <fullName evidence="2">FG-GAP repeat domain-containing protein</fullName>
    </submittedName>
</protein>
<sequence length="226" mass="25909">MKKWLLALWFACLLLSGGSADATSQTAVHPVVFKLENNRQEVLLIKPQEVKKVYVEKALPVGKVILFSRPYELDDYLYAAWVHEGKLYDLGSIGMVPYANESYVHLYQLNGHQILRIDGVYQPQAIQSNYYQFTGEAIKPYLRVDGNVAEADLDGDGRKEIIATHDGGKTWLYRELSNGQFEVADINRQLRAKEVIFQREDDLFIAKMDGETIRLIYRKDGLHEVR</sequence>